<dbReference type="AlphaFoldDB" id="A0A401HQ15"/>
<organism evidence="1 2">
    <name type="scientific">Methanofervidicoccus abyssi</name>
    <dbReference type="NCBI Taxonomy" id="2082189"/>
    <lineage>
        <taxon>Archaea</taxon>
        <taxon>Methanobacteriati</taxon>
        <taxon>Methanobacteriota</taxon>
        <taxon>Methanomada group</taxon>
        <taxon>Methanococci</taxon>
        <taxon>Methanococcales</taxon>
        <taxon>Methanofervidicoccus</taxon>
    </lineage>
</organism>
<dbReference type="Proteomes" id="UP000290527">
    <property type="component" value="Unassembled WGS sequence"/>
</dbReference>
<name>A0A401HQ15_9EURY</name>
<accession>A0A401HQ15</accession>
<comment type="caution">
    <text evidence="1">The sequence shown here is derived from an EMBL/GenBank/DDBJ whole genome shotgun (WGS) entry which is preliminary data.</text>
</comment>
<evidence type="ECO:0000313" key="2">
    <source>
        <dbReference type="Proteomes" id="UP000290527"/>
    </source>
</evidence>
<sequence length="72" mass="8539">MKLRILCKYNNPKNIDEDSLIINCGICRGMDLNSINIILEEYQDEIEEIVYPECNILRNVIRTIKKINKNKR</sequence>
<dbReference type="RefSeq" id="WP_131007103.1">
    <property type="nucleotide sequence ID" value="NZ_BFAX01000003.1"/>
</dbReference>
<keyword evidence="2" id="KW-1185">Reference proteome</keyword>
<proteinExistence type="predicted"/>
<protein>
    <submittedName>
        <fullName evidence="1">Uncharacterized protein</fullName>
    </submittedName>
</protein>
<evidence type="ECO:0000313" key="1">
    <source>
        <dbReference type="EMBL" id="GBF36313.1"/>
    </source>
</evidence>
<dbReference type="OrthoDB" id="66086at2157"/>
<reference evidence="1 2" key="1">
    <citation type="journal article" date="2019" name="Int. J. Syst. Evol. Microbiol.">
        <title>Methanofervidicoccus abyssi gen. nov., sp. nov., a hydrogenotrophic methanogen, isolated from a hydrothermal vent chimney in the Mid-Cayman Spreading Center, the Caribbean Sea.</title>
        <authorList>
            <person name="Sakai S."/>
            <person name="Takaki Y."/>
            <person name="Miyazaki M."/>
            <person name="Ogawara M."/>
            <person name="Yanagawa K."/>
            <person name="Miyazaki J."/>
            <person name="Takai K."/>
        </authorList>
    </citation>
    <scope>NUCLEOTIDE SEQUENCE [LARGE SCALE GENOMIC DNA]</scope>
    <source>
        <strain evidence="1 2">HHB</strain>
    </source>
</reference>
<dbReference type="EMBL" id="BFAX01000003">
    <property type="protein sequence ID" value="GBF36313.1"/>
    <property type="molecule type" value="Genomic_DNA"/>
</dbReference>
<gene>
    <name evidence="1" type="ORF">MHHB_P0543</name>
</gene>